<dbReference type="Pfam" id="PF03033">
    <property type="entry name" value="Glyco_transf_28"/>
    <property type="match status" value="1"/>
</dbReference>
<evidence type="ECO:0000256" key="9">
    <source>
        <dbReference type="ARBA" id="ARBA00023316"/>
    </source>
</evidence>
<dbReference type="InterPro" id="IPR004276">
    <property type="entry name" value="GlycoTrans_28_N"/>
</dbReference>
<evidence type="ECO:0000256" key="10">
    <source>
        <dbReference type="HAMAP-Rule" id="MF_00033"/>
    </source>
</evidence>
<evidence type="ECO:0000256" key="7">
    <source>
        <dbReference type="ARBA" id="ARBA00023136"/>
    </source>
</evidence>
<dbReference type="RefSeq" id="WP_126792964.1">
    <property type="nucleotide sequence ID" value="NZ_PIPI01000005.1"/>
</dbReference>
<feature type="binding site" evidence="10">
    <location>
        <position position="162"/>
    </location>
    <ligand>
        <name>UDP-N-acetyl-alpha-D-glucosamine</name>
        <dbReference type="ChEBI" id="CHEBI:57705"/>
    </ligand>
</feature>
<dbReference type="GO" id="GO:0071555">
    <property type="term" value="P:cell wall organization"/>
    <property type="evidence" value="ECO:0007669"/>
    <property type="project" value="UniProtKB-KW"/>
</dbReference>
<feature type="binding site" evidence="10">
    <location>
        <begin position="11"/>
        <end position="13"/>
    </location>
    <ligand>
        <name>UDP-N-acetyl-alpha-D-glucosamine</name>
        <dbReference type="ChEBI" id="CHEBI:57705"/>
    </ligand>
</feature>
<evidence type="ECO:0000256" key="5">
    <source>
        <dbReference type="ARBA" id="ARBA00022960"/>
    </source>
</evidence>
<organism evidence="13 14">
    <name type="scientific">Aliidiomarina haloalkalitolerans</name>
    <dbReference type="NCBI Taxonomy" id="859059"/>
    <lineage>
        <taxon>Bacteria</taxon>
        <taxon>Pseudomonadati</taxon>
        <taxon>Pseudomonadota</taxon>
        <taxon>Gammaproteobacteria</taxon>
        <taxon>Alteromonadales</taxon>
        <taxon>Idiomarinaceae</taxon>
        <taxon>Aliidiomarina</taxon>
    </lineage>
</organism>
<proteinExistence type="inferred from homology"/>
<keyword evidence="1 10" id="KW-1003">Cell membrane</keyword>
<comment type="pathway">
    <text evidence="10">Cell wall biogenesis; peptidoglycan biosynthesis.</text>
</comment>
<evidence type="ECO:0000256" key="3">
    <source>
        <dbReference type="ARBA" id="ARBA00022676"/>
    </source>
</evidence>
<keyword evidence="3 10" id="KW-0328">Glycosyltransferase</keyword>
<evidence type="ECO:0000259" key="12">
    <source>
        <dbReference type="Pfam" id="PF04101"/>
    </source>
</evidence>
<dbReference type="GO" id="GO:0051991">
    <property type="term" value="F:UDP-N-acetyl-D-glucosamine:N-acetylmuramoyl-L-alanyl-D-glutamyl-meso-2,6-diaminopimelyl-D-alanyl-D-alanine-diphosphoundecaprenol 4-beta-N-acetylglucosaminlytransferase activity"/>
    <property type="evidence" value="ECO:0007669"/>
    <property type="project" value="RHEA"/>
</dbReference>
<dbReference type="PANTHER" id="PTHR21015:SF22">
    <property type="entry name" value="GLYCOSYLTRANSFERASE"/>
    <property type="match status" value="1"/>
</dbReference>
<feature type="binding site" evidence="10">
    <location>
        <position position="242"/>
    </location>
    <ligand>
        <name>UDP-N-acetyl-alpha-D-glucosamine</name>
        <dbReference type="ChEBI" id="CHEBI:57705"/>
    </ligand>
</feature>
<dbReference type="GO" id="GO:0051301">
    <property type="term" value="P:cell division"/>
    <property type="evidence" value="ECO:0007669"/>
    <property type="project" value="UniProtKB-KW"/>
</dbReference>
<keyword evidence="4 10" id="KW-0808">Transferase</keyword>
<feature type="domain" description="Glycosyltransferase family 28 N-terminal" evidence="11">
    <location>
        <begin position="4"/>
        <end position="140"/>
    </location>
</feature>
<dbReference type="OrthoDB" id="9808936at2"/>
<accession>A0A432VSV5</accession>
<reference evidence="13 14" key="1">
    <citation type="journal article" date="2011" name="Front. Microbiol.">
        <title>Genomic signatures of strain selection and enhancement in Bacillus atrophaeus var. globigii, a historical biowarfare simulant.</title>
        <authorList>
            <person name="Gibbons H.S."/>
            <person name="Broomall S.M."/>
            <person name="McNew L.A."/>
            <person name="Daligault H."/>
            <person name="Chapman C."/>
            <person name="Bruce D."/>
            <person name="Karavis M."/>
            <person name="Krepps M."/>
            <person name="McGregor P.A."/>
            <person name="Hong C."/>
            <person name="Park K.H."/>
            <person name="Akmal A."/>
            <person name="Feldman A."/>
            <person name="Lin J.S."/>
            <person name="Chang W.E."/>
            <person name="Higgs B.W."/>
            <person name="Demirev P."/>
            <person name="Lindquist J."/>
            <person name="Liem A."/>
            <person name="Fochler E."/>
            <person name="Read T.D."/>
            <person name="Tapia R."/>
            <person name="Johnson S."/>
            <person name="Bishop-Lilly K.A."/>
            <person name="Detter C."/>
            <person name="Han C."/>
            <person name="Sozhamannan S."/>
            <person name="Rosenzweig C.N."/>
            <person name="Skowronski E.W."/>
        </authorList>
    </citation>
    <scope>NUCLEOTIDE SEQUENCE [LARGE SCALE GENOMIC DNA]</scope>
    <source>
        <strain evidence="13 14">AK5</strain>
    </source>
</reference>
<comment type="subcellular location">
    <subcellularLocation>
        <location evidence="10">Cell membrane</location>
        <topology evidence="10">Peripheral membrane protein</topology>
        <orientation evidence="10">Cytoplasmic side</orientation>
    </subcellularLocation>
</comment>
<comment type="caution">
    <text evidence="13">The sequence shown here is derived from an EMBL/GenBank/DDBJ whole genome shotgun (WGS) entry which is preliminary data.</text>
</comment>
<dbReference type="GO" id="GO:0050511">
    <property type="term" value="F:undecaprenyldiphospho-muramoylpentapeptide beta-N-acetylglucosaminyltransferase activity"/>
    <property type="evidence" value="ECO:0007669"/>
    <property type="project" value="UniProtKB-UniRule"/>
</dbReference>
<evidence type="ECO:0000256" key="6">
    <source>
        <dbReference type="ARBA" id="ARBA00022984"/>
    </source>
</evidence>
<keyword evidence="7 10" id="KW-0472">Membrane</keyword>
<dbReference type="CDD" id="cd03785">
    <property type="entry name" value="GT28_MurG"/>
    <property type="match status" value="1"/>
</dbReference>
<dbReference type="InterPro" id="IPR006009">
    <property type="entry name" value="GlcNAc_MurG"/>
</dbReference>
<dbReference type="NCBIfam" id="TIGR01133">
    <property type="entry name" value="murG"/>
    <property type="match status" value="1"/>
</dbReference>
<keyword evidence="8 10" id="KW-0131">Cell cycle</keyword>
<comment type="similarity">
    <text evidence="10">Belongs to the glycosyltransferase 28 family. MurG subfamily.</text>
</comment>
<evidence type="ECO:0000313" key="14">
    <source>
        <dbReference type="Proteomes" id="UP000288212"/>
    </source>
</evidence>
<dbReference type="SUPFAM" id="SSF53756">
    <property type="entry name" value="UDP-Glycosyltransferase/glycogen phosphorylase"/>
    <property type="match status" value="1"/>
</dbReference>
<feature type="binding site" evidence="10">
    <location>
        <position position="287"/>
    </location>
    <ligand>
        <name>UDP-N-acetyl-alpha-D-glucosamine</name>
        <dbReference type="ChEBI" id="CHEBI:57705"/>
    </ligand>
</feature>
<dbReference type="AlphaFoldDB" id="A0A432VSV5"/>
<evidence type="ECO:0000256" key="1">
    <source>
        <dbReference type="ARBA" id="ARBA00022475"/>
    </source>
</evidence>
<feature type="binding site" evidence="10">
    <location>
        <position position="187"/>
    </location>
    <ligand>
        <name>UDP-N-acetyl-alpha-D-glucosamine</name>
        <dbReference type="ChEBI" id="CHEBI:57705"/>
    </ligand>
</feature>
<dbReference type="InterPro" id="IPR007235">
    <property type="entry name" value="Glyco_trans_28_C"/>
</dbReference>
<comment type="caution">
    <text evidence="10">Lacks conserved residue(s) required for the propagation of feature annotation.</text>
</comment>
<evidence type="ECO:0000256" key="4">
    <source>
        <dbReference type="ARBA" id="ARBA00022679"/>
    </source>
</evidence>
<dbReference type="GO" id="GO:0005886">
    <property type="term" value="C:plasma membrane"/>
    <property type="evidence" value="ECO:0007669"/>
    <property type="project" value="UniProtKB-SubCell"/>
</dbReference>
<dbReference type="EMBL" id="PIPI01000005">
    <property type="protein sequence ID" value="RUO19484.1"/>
    <property type="molecule type" value="Genomic_DNA"/>
</dbReference>
<dbReference type="UniPathway" id="UPA00219"/>
<evidence type="ECO:0000256" key="2">
    <source>
        <dbReference type="ARBA" id="ARBA00022618"/>
    </source>
</evidence>
<comment type="catalytic activity">
    <reaction evidence="10">
        <text>di-trans,octa-cis-undecaprenyl diphospho-N-acetyl-alpha-D-muramoyl-L-alanyl-D-glutamyl-meso-2,6-diaminopimeloyl-D-alanyl-D-alanine + UDP-N-acetyl-alpha-D-glucosamine = di-trans,octa-cis-undecaprenyl diphospho-[N-acetyl-alpha-D-glucosaminyl-(1-&gt;4)]-N-acetyl-alpha-D-muramoyl-L-alanyl-D-glutamyl-meso-2,6-diaminopimeloyl-D-alanyl-D-alanine + UDP + H(+)</text>
        <dbReference type="Rhea" id="RHEA:31227"/>
        <dbReference type="ChEBI" id="CHEBI:15378"/>
        <dbReference type="ChEBI" id="CHEBI:57705"/>
        <dbReference type="ChEBI" id="CHEBI:58223"/>
        <dbReference type="ChEBI" id="CHEBI:61387"/>
        <dbReference type="ChEBI" id="CHEBI:61388"/>
        <dbReference type="EC" id="2.4.1.227"/>
    </reaction>
</comment>
<keyword evidence="9 10" id="KW-0961">Cell wall biogenesis/degradation</keyword>
<keyword evidence="5 10" id="KW-0133">Cell shape</keyword>
<gene>
    <name evidence="10 13" type="primary">murG</name>
    <name evidence="13" type="ORF">CWE06_08110</name>
</gene>
<keyword evidence="14" id="KW-1185">Reference proteome</keyword>
<evidence type="ECO:0000313" key="13">
    <source>
        <dbReference type="EMBL" id="RUO19484.1"/>
    </source>
</evidence>
<dbReference type="GO" id="GO:0005975">
    <property type="term" value="P:carbohydrate metabolic process"/>
    <property type="evidence" value="ECO:0007669"/>
    <property type="project" value="InterPro"/>
</dbReference>
<dbReference type="EC" id="2.4.1.227" evidence="10"/>
<dbReference type="Pfam" id="PF04101">
    <property type="entry name" value="Glyco_tran_28_C"/>
    <property type="match status" value="1"/>
</dbReference>
<feature type="binding site" evidence="10">
    <location>
        <position position="123"/>
    </location>
    <ligand>
        <name>UDP-N-acetyl-alpha-D-glucosamine</name>
        <dbReference type="ChEBI" id="CHEBI:57705"/>
    </ligand>
</feature>
<dbReference type="HAMAP" id="MF_00033">
    <property type="entry name" value="MurG"/>
    <property type="match status" value="1"/>
</dbReference>
<feature type="domain" description="Glycosyl transferase family 28 C-terminal" evidence="12">
    <location>
        <begin position="181"/>
        <end position="340"/>
    </location>
</feature>
<protein>
    <recommendedName>
        <fullName evidence="10">UDP-N-acetylglucosamine--N-acetylmuramyl-(pentapeptide) pyrophosphoryl-undecaprenol N-acetylglucosamine transferase</fullName>
        <ecNumber evidence="10">2.4.1.227</ecNumber>
    </recommendedName>
    <alternativeName>
        <fullName evidence="10">Undecaprenyl-PP-MurNAc-pentapeptide-UDPGlcNAc GlcNAc transferase</fullName>
    </alternativeName>
</protein>
<dbReference type="Gene3D" id="3.40.50.2000">
    <property type="entry name" value="Glycogen Phosphorylase B"/>
    <property type="match status" value="2"/>
</dbReference>
<keyword evidence="6 10" id="KW-0573">Peptidoglycan synthesis</keyword>
<dbReference type="PANTHER" id="PTHR21015">
    <property type="entry name" value="UDP-N-ACETYLGLUCOSAMINE--N-ACETYLMURAMYL-(PENTAPEPTIDE) PYROPHOSPHORYL-UNDECAPRENOL N-ACETYLGLUCOSAMINE TRANSFERASE 1"/>
    <property type="match status" value="1"/>
</dbReference>
<keyword evidence="2 10" id="KW-0132">Cell division</keyword>
<sequence length="371" mass="39211">MSRVLIAAGGTGGHVFPALAVAERLRADGHEVLWLGTETRIESRVVPQAGFEFIGMAQAGLRGGRLLTKLAAPVRLTRSVLQARKIIRQRNIDLVLGFGGYTAGPAGVAAWSNGTPLVIHEQNAVPGLTNKLLHKIARRTLLGFAEAESELRGALVVGNPVRAEIQALAETRKEPHEGLRVLVVGGSLGAAHLNQTVPAAITDWQGGGLALRHQVGKGRVAEVQSLYNNKPANVQVDVSEFIEDMAAAYAWADVVIGRAGALTIAELACAGVPSILVPYPHAVDDHQAKNAQVLVAVGAAVMVRQNEFSPAWLSAELKLLSNQADRLSGMASAARNSAQLHATDNIVAVCNEFLEVTPKSPKAVKAEQKND</sequence>
<dbReference type="GO" id="GO:0009252">
    <property type="term" value="P:peptidoglycan biosynthetic process"/>
    <property type="evidence" value="ECO:0007669"/>
    <property type="project" value="UniProtKB-UniRule"/>
</dbReference>
<name>A0A432VSV5_9GAMM</name>
<comment type="function">
    <text evidence="10">Cell wall formation. Catalyzes the transfer of a GlcNAc subunit on undecaprenyl-pyrophosphoryl-MurNAc-pentapeptide (lipid intermediate I) to form undecaprenyl-pyrophosphoryl-MurNAc-(pentapeptide)GlcNAc (lipid intermediate II).</text>
</comment>
<dbReference type="Proteomes" id="UP000288212">
    <property type="component" value="Unassembled WGS sequence"/>
</dbReference>
<evidence type="ECO:0000256" key="8">
    <source>
        <dbReference type="ARBA" id="ARBA00023306"/>
    </source>
</evidence>
<evidence type="ECO:0000259" key="11">
    <source>
        <dbReference type="Pfam" id="PF03033"/>
    </source>
</evidence>
<dbReference type="GO" id="GO:0008360">
    <property type="term" value="P:regulation of cell shape"/>
    <property type="evidence" value="ECO:0007669"/>
    <property type="project" value="UniProtKB-KW"/>
</dbReference>